<evidence type="ECO:0000313" key="7">
    <source>
        <dbReference type="Proteomes" id="UP000502706"/>
    </source>
</evidence>
<dbReference type="InterPro" id="IPR020476">
    <property type="entry name" value="Nudix_hydrolase"/>
</dbReference>
<protein>
    <submittedName>
        <fullName evidence="6">NUDIX domain-containing protein</fullName>
    </submittedName>
</protein>
<dbReference type="PROSITE" id="PS00893">
    <property type="entry name" value="NUDIX_BOX"/>
    <property type="match status" value="1"/>
</dbReference>
<sequence length="201" mass="22253">MLRDNTTRRRGLRHFSPYNRGVERSDGMRWRTVGAEYLFCNPWCSFRVDEVELPDGVRIGYGVLESGGFAAVVPVTSDGRVVLVKQWRQPVGGFTLELPGGGVEAGEDPREAVQRELREEAGYEARDLVHMYSVHTSPGRSTEVCHLFRCRAEKLDRGPEPEPTEFVSAVEMPISEAREKASRGEITAATTVLGLMLAGGS</sequence>
<dbReference type="GO" id="GO:0006753">
    <property type="term" value="P:nucleoside phosphate metabolic process"/>
    <property type="evidence" value="ECO:0007669"/>
    <property type="project" value="TreeGrafter"/>
</dbReference>
<feature type="domain" description="Nudix hydrolase" evidence="5">
    <location>
        <begin position="64"/>
        <end position="194"/>
    </location>
</feature>
<evidence type="ECO:0000313" key="6">
    <source>
        <dbReference type="EMBL" id="QIN77551.1"/>
    </source>
</evidence>
<dbReference type="Pfam" id="PF00293">
    <property type="entry name" value="NUDIX"/>
    <property type="match status" value="1"/>
</dbReference>
<proteinExistence type="inferred from homology"/>
<dbReference type="SUPFAM" id="SSF55811">
    <property type="entry name" value="Nudix"/>
    <property type="match status" value="1"/>
</dbReference>
<gene>
    <name evidence="6" type="ORF">GBA65_02430</name>
</gene>
<comment type="similarity">
    <text evidence="2 4">Belongs to the Nudix hydrolase family.</text>
</comment>
<evidence type="ECO:0000256" key="1">
    <source>
        <dbReference type="ARBA" id="ARBA00001946"/>
    </source>
</evidence>
<evidence type="ECO:0000256" key="3">
    <source>
        <dbReference type="ARBA" id="ARBA00022801"/>
    </source>
</evidence>
<dbReference type="InterPro" id="IPR000086">
    <property type="entry name" value="NUDIX_hydrolase_dom"/>
</dbReference>
<accession>A0A6G8PUB0</accession>
<dbReference type="PANTHER" id="PTHR11839:SF18">
    <property type="entry name" value="NUDIX HYDROLASE DOMAIN-CONTAINING PROTEIN"/>
    <property type="match status" value="1"/>
</dbReference>
<keyword evidence="3 4" id="KW-0378">Hydrolase</keyword>
<dbReference type="PROSITE" id="PS51462">
    <property type="entry name" value="NUDIX"/>
    <property type="match status" value="1"/>
</dbReference>
<dbReference type="InterPro" id="IPR015797">
    <property type="entry name" value="NUDIX_hydrolase-like_dom_sf"/>
</dbReference>
<dbReference type="AlphaFoldDB" id="A0A6G8PUB0"/>
<dbReference type="InterPro" id="IPR020084">
    <property type="entry name" value="NUDIX_hydrolase_CS"/>
</dbReference>
<dbReference type="PANTHER" id="PTHR11839">
    <property type="entry name" value="UDP/ADP-SUGAR PYROPHOSPHATASE"/>
    <property type="match status" value="1"/>
</dbReference>
<evidence type="ECO:0000256" key="2">
    <source>
        <dbReference type="ARBA" id="ARBA00005582"/>
    </source>
</evidence>
<evidence type="ECO:0000256" key="4">
    <source>
        <dbReference type="RuleBase" id="RU003476"/>
    </source>
</evidence>
<reference evidence="6 7" key="1">
    <citation type="submission" date="2019-10" db="EMBL/GenBank/DDBJ databases">
        <title>Rubrobacter sp nov SCSIO 52915 isolated from a deep-sea sediment in the South China Sea.</title>
        <authorList>
            <person name="Chen R.W."/>
        </authorList>
    </citation>
    <scope>NUCLEOTIDE SEQUENCE [LARGE SCALE GENOMIC DNA]</scope>
    <source>
        <strain evidence="6 7">SCSIO 52915</strain>
    </source>
</reference>
<organism evidence="6 7">
    <name type="scientific">Rubrobacter marinus</name>
    <dbReference type="NCBI Taxonomy" id="2653852"/>
    <lineage>
        <taxon>Bacteria</taxon>
        <taxon>Bacillati</taxon>
        <taxon>Actinomycetota</taxon>
        <taxon>Rubrobacteria</taxon>
        <taxon>Rubrobacterales</taxon>
        <taxon>Rubrobacteraceae</taxon>
        <taxon>Rubrobacter</taxon>
    </lineage>
</organism>
<name>A0A6G8PUB0_9ACTN</name>
<dbReference type="Proteomes" id="UP000502706">
    <property type="component" value="Chromosome"/>
</dbReference>
<dbReference type="GO" id="GO:0016462">
    <property type="term" value="F:pyrophosphatase activity"/>
    <property type="evidence" value="ECO:0007669"/>
    <property type="project" value="UniProtKB-ARBA"/>
</dbReference>
<dbReference type="EMBL" id="CP045121">
    <property type="protein sequence ID" value="QIN77551.1"/>
    <property type="molecule type" value="Genomic_DNA"/>
</dbReference>
<dbReference type="Gene3D" id="3.90.79.10">
    <property type="entry name" value="Nucleoside Triphosphate Pyrophosphohydrolase"/>
    <property type="match status" value="1"/>
</dbReference>
<dbReference type="GO" id="GO:0019693">
    <property type="term" value="P:ribose phosphate metabolic process"/>
    <property type="evidence" value="ECO:0007669"/>
    <property type="project" value="TreeGrafter"/>
</dbReference>
<keyword evidence="7" id="KW-1185">Reference proteome</keyword>
<comment type="cofactor">
    <cofactor evidence="1">
        <name>Mg(2+)</name>
        <dbReference type="ChEBI" id="CHEBI:18420"/>
    </cofactor>
</comment>
<dbReference type="KEGG" id="rmar:GBA65_02430"/>
<evidence type="ECO:0000259" key="5">
    <source>
        <dbReference type="PROSITE" id="PS51462"/>
    </source>
</evidence>
<dbReference type="PRINTS" id="PR00502">
    <property type="entry name" value="NUDIXFAMILY"/>
</dbReference>
<dbReference type="CDD" id="cd03424">
    <property type="entry name" value="NUDIX_ADPRase_Nudt5_UGPPase_Nudt14"/>
    <property type="match status" value="1"/>
</dbReference>